<proteinExistence type="predicted"/>
<keyword evidence="1" id="KW-1133">Transmembrane helix</keyword>
<accession>A0ABT2B4M0</accession>
<evidence type="ECO:0008006" key="4">
    <source>
        <dbReference type="Google" id="ProtNLM"/>
    </source>
</evidence>
<feature type="transmembrane region" description="Helical" evidence="1">
    <location>
        <begin position="43"/>
        <end position="60"/>
    </location>
</feature>
<feature type="transmembrane region" description="Helical" evidence="1">
    <location>
        <begin position="20"/>
        <end position="37"/>
    </location>
</feature>
<reference evidence="2 3" key="1">
    <citation type="submission" date="2022-08" db="EMBL/GenBank/DDBJ databases">
        <authorList>
            <person name="Somphong A."/>
            <person name="Phongsopitanun W."/>
        </authorList>
    </citation>
    <scope>NUCLEOTIDE SEQUENCE [LARGE SCALE GENOMIC DNA]</scope>
    <source>
        <strain evidence="2 3">LP11</strain>
    </source>
</reference>
<protein>
    <recommendedName>
        <fullName evidence="4">Integral membrane protein</fullName>
    </recommendedName>
</protein>
<keyword evidence="1" id="KW-0472">Membrane</keyword>
<keyword evidence="3" id="KW-1185">Reference proteome</keyword>
<evidence type="ECO:0000256" key="1">
    <source>
        <dbReference type="SAM" id="Phobius"/>
    </source>
</evidence>
<sequence>MTHVDAVAERGRRGRRAGGWGWFLGWLAVGACGATGLATVVSAGLALALVAAGAAGLLVWRGPRNAIAGLATGLAVPLLYLAYLNRGGPGTVCHAVPGGQTCTDEYTPVPFLAIGCVLFCAGFLLFATLGRRADTAA</sequence>
<dbReference type="EMBL" id="JANUGP010000014">
    <property type="protein sequence ID" value="MCS0603377.1"/>
    <property type="molecule type" value="Genomic_DNA"/>
</dbReference>
<keyword evidence="1" id="KW-0812">Transmembrane</keyword>
<comment type="caution">
    <text evidence="2">The sequence shown here is derived from an EMBL/GenBank/DDBJ whole genome shotgun (WGS) entry which is preliminary data.</text>
</comment>
<feature type="transmembrane region" description="Helical" evidence="1">
    <location>
        <begin position="109"/>
        <end position="129"/>
    </location>
</feature>
<dbReference type="Proteomes" id="UP001205612">
    <property type="component" value="Unassembled WGS sequence"/>
</dbReference>
<evidence type="ECO:0000313" key="3">
    <source>
        <dbReference type="Proteomes" id="UP001205612"/>
    </source>
</evidence>
<name>A0ABT2B4M0_9ACTN</name>
<dbReference type="RefSeq" id="WP_258779854.1">
    <property type="nucleotide sequence ID" value="NZ_JANUGP010000014.1"/>
</dbReference>
<gene>
    <name evidence="2" type="ORF">NX794_19470</name>
</gene>
<organism evidence="2 3">
    <name type="scientific">Streptomyces pyxinicus</name>
    <dbReference type="NCBI Taxonomy" id="2970331"/>
    <lineage>
        <taxon>Bacteria</taxon>
        <taxon>Bacillati</taxon>
        <taxon>Actinomycetota</taxon>
        <taxon>Actinomycetes</taxon>
        <taxon>Kitasatosporales</taxon>
        <taxon>Streptomycetaceae</taxon>
        <taxon>Streptomyces</taxon>
    </lineage>
</organism>
<feature type="transmembrane region" description="Helical" evidence="1">
    <location>
        <begin position="67"/>
        <end position="84"/>
    </location>
</feature>
<evidence type="ECO:0000313" key="2">
    <source>
        <dbReference type="EMBL" id="MCS0603377.1"/>
    </source>
</evidence>